<comment type="caution">
    <text evidence="1">The sequence shown here is derived from an EMBL/GenBank/DDBJ whole genome shotgun (WGS) entry which is preliminary data.</text>
</comment>
<sequence length="11" mass="1386">MTEKKTKKYTK</sequence>
<evidence type="ECO:0000313" key="1">
    <source>
        <dbReference type="EMBL" id="CDI59479.1"/>
    </source>
</evidence>
<dbReference type="Proteomes" id="UP000017247">
    <property type="component" value="Unassembled WGS sequence"/>
</dbReference>
<proteinExistence type="predicted"/>
<dbReference type="EMBL" id="CBUL010000003">
    <property type="protein sequence ID" value="CDI59479.1"/>
    <property type="molecule type" value="Genomic_DNA"/>
</dbReference>
<name>U6F853_LACHE</name>
<accession>U6F853</accession>
<organism evidence="1">
    <name type="scientific">Lactobacillus helveticus CIRM-BIA 104</name>
    <dbReference type="NCBI Taxonomy" id="1226333"/>
    <lineage>
        <taxon>Bacteria</taxon>
        <taxon>Bacillati</taxon>
        <taxon>Bacillota</taxon>
        <taxon>Bacilli</taxon>
        <taxon>Lactobacillales</taxon>
        <taxon>Lactobacillaceae</taxon>
        <taxon>Lactobacillus</taxon>
    </lineage>
</organism>
<gene>
    <name evidence="1" type="ORF">LHCIRMBIA104_01151</name>
</gene>
<dbReference type="HOGENOM" id="CLU_3437585_0_0_9"/>
<reference evidence="1" key="1">
    <citation type="submission" date="2013-09" db="EMBL/GenBank/DDBJ databases">
        <title>Draft Genome Sequence of five Lactobacillus helveticus strains CIRM-BIA 101T, 103, 104, 951 and 953 isolated from milk product.</title>
        <authorList>
            <person name="Valence F."/>
            <person name="Chuat V."/>
            <person name="Ma L."/>
            <person name="Creno S."/>
            <person name="Falentin H."/>
            <person name="Lortal S."/>
            <person name="Bizet C."/>
            <person name="Clermont D."/>
            <person name="Loux V."/>
            <person name="Bouchier C."/>
            <person name="Cousin S."/>
        </authorList>
    </citation>
    <scope>NUCLEOTIDE SEQUENCE [LARGE SCALE GENOMIC DNA]</scope>
    <source>
        <strain evidence="1">CIRM-BIA 104</strain>
    </source>
</reference>
<protein>
    <submittedName>
        <fullName evidence="1">Uncharacterized protein</fullName>
    </submittedName>
</protein>